<dbReference type="PANTHER" id="PTHR48047:SF242">
    <property type="entry name" value="UDP-GLYCOSYLTRANSFERASE 89B2-LIKE"/>
    <property type="match status" value="1"/>
</dbReference>
<organism evidence="3">
    <name type="scientific">Nemophila menziesii</name>
    <name type="common">Baby blue eyes</name>
    <dbReference type="NCBI Taxonomy" id="79376"/>
    <lineage>
        <taxon>Eukaryota</taxon>
        <taxon>Viridiplantae</taxon>
        <taxon>Streptophyta</taxon>
        <taxon>Embryophyta</taxon>
        <taxon>Tracheophyta</taxon>
        <taxon>Spermatophyta</taxon>
        <taxon>Magnoliopsida</taxon>
        <taxon>eudicotyledons</taxon>
        <taxon>Gunneridae</taxon>
        <taxon>Pentapetalae</taxon>
        <taxon>asterids</taxon>
        <taxon>lamiids</taxon>
        <taxon>Boraginales</taxon>
        <taxon>Hydrophyllaceae</taxon>
        <taxon>Nemophila</taxon>
    </lineage>
</organism>
<dbReference type="Pfam" id="PF00201">
    <property type="entry name" value="UDPGT"/>
    <property type="match status" value="1"/>
</dbReference>
<dbReference type="InterPro" id="IPR002213">
    <property type="entry name" value="UDP_glucos_trans"/>
</dbReference>
<sequence length="464" mass="50551">MPSILSNSAHILLFPFPTSGHIIPILDLANQLLARGLTITILITPANLTLLSTQLIELDRLGSLHTLVLPFPNPPNPSETSLAARVHASSQLSNTIIQWFQSHTSPPVAIVSDFFLGWTNSLASQLGIPRLVFWPSGVQRSSLVDYIWQNDQLSDSDHQIQDNSVISFPDVPNSPAYPKWQACGLSTQYKKGDPSWEFFKNGVLANTQSWGAIYNSFRDLEGVYIDYIKKKMGHGRVWAVGPLLPANDASKRGGSCVMPIDDVMTWLDTKTNSDNSVVYVCFGSRVELTTEQLDSLAAALEISGVHFILCVKLHQEISKEYEDRVAGRGLIIRGWAPQVAILRHRAVGAFLTHCGWNSILEGIAAGVVMLTWPMGADQFTNANLLVDELKVAMKACEGGDSNVPNPAMLANVLAESINGGRAERERVTELCDAALKAVQSGNGSSAKDLDSLTNQLNGLKVKIN</sequence>
<protein>
    <submittedName>
        <fullName evidence="3">Glucosyltransferase 3</fullName>
    </submittedName>
</protein>
<evidence type="ECO:0000313" key="3">
    <source>
        <dbReference type="EMBL" id="BBC62104.1"/>
    </source>
</evidence>
<reference evidence="3" key="1">
    <citation type="journal article" date="2018" name="Plant Cell Physiol.">
        <title>Identification and Characterization of Novel Nemophila menziesii Flavone Glucosyltransferases that Catalyze Biosynthesis of Flavone 7,4'-O-Diglucoside, a Key Component of Blue Metalloanthocyanins.</title>
        <authorList>
            <person name="Okitsu N."/>
            <person name="Matsui K."/>
            <person name="Horikawa M."/>
            <person name="Sugahara K."/>
            <person name="Tanaka Y."/>
        </authorList>
    </citation>
    <scope>NUCLEOTIDE SEQUENCE</scope>
    <source>
        <tissue evidence="3">Petal</tissue>
    </source>
</reference>
<proteinExistence type="evidence at transcript level"/>
<gene>
    <name evidence="3" type="primary">NmGT3</name>
</gene>
<dbReference type="EMBL" id="LC368262">
    <property type="protein sequence ID" value="BBC62104.1"/>
    <property type="molecule type" value="mRNA"/>
</dbReference>
<dbReference type="PANTHER" id="PTHR48047">
    <property type="entry name" value="GLYCOSYLTRANSFERASE"/>
    <property type="match status" value="1"/>
</dbReference>
<dbReference type="GO" id="GO:0035251">
    <property type="term" value="F:UDP-glucosyltransferase activity"/>
    <property type="evidence" value="ECO:0007669"/>
    <property type="project" value="TreeGrafter"/>
</dbReference>
<keyword evidence="2 3" id="KW-0808">Transferase</keyword>
<dbReference type="Gene3D" id="3.40.50.2000">
    <property type="entry name" value="Glycogen Phosphorylase B"/>
    <property type="match status" value="2"/>
</dbReference>
<comment type="similarity">
    <text evidence="1">Belongs to the UDP-glycosyltransferase family.</text>
</comment>
<name>A0A3B1F024_NEMME</name>
<accession>A0A3B1F024</accession>
<dbReference type="AlphaFoldDB" id="A0A3B1F024"/>
<evidence type="ECO:0000256" key="1">
    <source>
        <dbReference type="ARBA" id="ARBA00009995"/>
    </source>
</evidence>
<evidence type="ECO:0000256" key="2">
    <source>
        <dbReference type="ARBA" id="ARBA00022679"/>
    </source>
</evidence>
<dbReference type="SUPFAM" id="SSF53756">
    <property type="entry name" value="UDP-Glycosyltransferase/glycogen phosphorylase"/>
    <property type="match status" value="1"/>
</dbReference>
<dbReference type="FunFam" id="3.40.50.2000:FF:000056">
    <property type="entry name" value="Glycosyltransferase"/>
    <property type="match status" value="1"/>
</dbReference>
<dbReference type="CDD" id="cd03784">
    <property type="entry name" value="GT1_Gtf-like"/>
    <property type="match status" value="1"/>
</dbReference>